<feature type="binding site" description="axial binding residue" evidence="9">
    <location>
        <position position="429"/>
    </location>
    <ligand>
        <name>heme</name>
        <dbReference type="ChEBI" id="CHEBI:30413"/>
    </ligand>
    <ligandPart>
        <name>Fe</name>
        <dbReference type="ChEBI" id="CHEBI:18248"/>
    </ligandPart>
</feature>
<comment type="similarity">
    <text evidence="3 10">Belongs to the cytochrome P450 family.</text>
</comment>
<dbReference type="PANTHER" id="PTHR46300">
    <property type="entry name" value="P450, PUTATIVE (EUROFUNG)-RELATED-RELATED"/>
    <property type="match status" value="1"/>
</dbReference>
<evidence type="ECO:0000256" key="9">
    <source>
        <dbReference type="PIRSR" id="PIRSR602401-1"/>
    </source>
</evidence>
<protein>
    <submittedName>
        <fullName evidence="11">Cytochrome P450</fullName>
    </submittedName>
</protein>
<dbReference type="Gene3D" id="1.10.630.10">
    <property type="entry name" value="Cytochrome P450"/>
    <property type="match status" value="1"/>
</dbReference>
<name>A0A5C3MZK8_9AGAM</name>
<comment type="pathway">
    <text evidence="2">Secondary metabolite biosynthesis.</text>
</comment>
<evidence type="ECO:0000256" key="8">
    <source>
        <dbReference type="ARBA" id="ARBA00023033"/>
    </source>
</evidence>
<dbReference type="GO" id="GO:0005506">
    <property type="term" value="F:iron ion binding"/>
    <property type="evidence" value="ECO:0007669"/>
    <property type="project" value="InterPro"/>
</dbReference>
<comment type="cofactor">
    <cofactor evidence="1 9">
        <name>heme</name>
        <dbReference type="ChEBI" id="CHEBI:30413"/>
    </cofactor>
</comment>
<dbReference type="InterPro" id="IPR017972">
    <property type="entry name" value="Cyt_P450_CS"/>
</dbReference>
<dbReference type="CDD" id="cd11065">
    <property type="entry name" value="CYP64-like"/>
    <property type="match status" value="1"/>
</dbReference>
<evidence type="ECO:0000256" key="5">
    <source>
        <dbReference type="ARBA" id="ARBA00022723"/>
    </source>
</evidence>
<evidence type="ECO:0000256" key="2">
    <source>
        <dbReference type="ARBA" id="ARBA00005179"/>
    </source>
</evidence>
<evidence type="ECO:0000313" key="12">
    <source>
        <dbReference type="Proteomes" id="UP000305948"/>
    </source>
</evidence>
<organism evidence="11 12">
    <name type="scientific">Heliocybe sulcata</name>
    <dbReference type="NCBI Taxonomy" id="5364"/>
    <lineage>
        <taxon>Eukaryota</taxon>
        <taxon>Fungi</taxon>
        <taxon>Dikarya</taxon>
        <taxon>Basidiomycota</taxon>
        <taxon>Agaricomycotina</taxon>
        <taxon>Agaricomycetes</taxon>
        <taxon>Gloeophyllales</taxon>
        <taxon>Gloeophyllaceae</taxon>
        <taxon>Heliocybe</taxon>
    </lineage>
</organism>
<evidence type="ECO:0000256" key="7">
    <source>
        <dbReference type="ARBA" id="ARBA00023004"/>
    </source>
</evidence>
<dbReference type="GO" id="GO:0016705">
    <property type="term" value="F:oxidoreductase activity, acting on paired donors, with incorporation or reduction of molecular oxygen"/>
    <property type="evidence" value="ECO:0007669"/>
    <property type="project" value="InterPro"/>
</dbReference>
<keyword evidence="6 10" id="KW-0560">Oxidoreductase</keyword>
<evidence type="ECO:0000256" key="4">
    <source>
        <dbReference type="ARBA" id="ARBA00022617"/>
    </source>
</evidence>
<dbReference type="GO" id="GO:0020037">
    <property type="term" value="F:heme binding"/>
    <property type="evidence" value="ECO:0007669"/>
    <property type="project" value="InterPro"/>
</dbReference>
<keyword evidence="4 9" id="KW-0349">Heme</keyword>
<dbReference type="PRINTS" id="PR00463">
    <property type="entry name" value="EP450I"/>
</dbReference>
<dbReference type="InterPro" id="IPR002401">
    <property type="entry name" value="Cyt_P450_E_grp-I"/>
</dbReference>
<dbReference type="PROSITE" id="PS00086">
    <property type="entry name" value="CYTOCHROME_P450"/>
    <property type="match status" value="1"/>
</dbReference>
<gene>
    <name evidence="11" type="ORF">OE88DRAFT_1735918</name>
</gene>
<dbReference type="OrthoDB" id="2789670at2759"/>
<evidence type="ECO:0000256" key="10">
    <source>
        <dbReference type="RuleBase" id="RU000461"/>
    </source>
</evidence>
<reference evidence="11 12" key="1">
    <citation type="journal article" date="2019" name="Nat. Ecol. Evol.">
        <title>Megaphylogeny resolves global patterns of mushroom evolution.</title>
        <authorList>
            <person name="Varga T."/>
            <person name="Krizsan K."/>
            <person name="Foldi C."/>
            <person name="Dima B."/>
            <person name="Sanchez-Garcia M."/>
            <person name="Sanchez-Ramirez S."/>
            <person name="Szollosi G.J."/>
            <person name="Szarkandi J.G."/>
            <person name="Papp V."/>
            <person name="Albert L."/>
            <person name="Andreopoulos W."/>
            <person name="Angelini C."/>
            <person name="Antonin V."/>
            <person name="Barry K.W."/>
            <person name="Bougher N.L."/>
            <person name="Buchanan P."/>
            <person name="Buyck B."/>
            <person name="Bense V."/>
            <person name="Catcheside P."/>
            <person name="Chovatia M."/>
            <person name="Cooper J."/>
            <person name="Damon W."/>
            <person name="Desjardin D."/>
            <person name="Finy P."/>
            <person name="Geml J."/>
            <person name="Haridas S."/>
            <person name="Hughes K."/>
            <person name="Justo A."/>
            <person name="Karasinski D."/>
            <person name="Kautmanova I."/>
            <person name="Kiss B."/>
            <person name="Kocsube S."/>
            <person name="Kotiranta H."/>
            <person name="LaButti K.M."/>
            <person name="Lechner B.E."/>
            <person name="Liimatainen K."/>
            <person name="Lipzen A."/>
            <person name="Lukacs Z."/>
            <person name="Mihaltcheva S."/>
            <person name="Morgado L.N."/>
            <person name="Niskanen T."/>
            <person name="Noordeloos M.E."/>
            <person name="Ohm R.A."/>
            <person name="Ortiz-Santana B."/>
            <person name="Ovrebo C."/>
            <person name="Racz N."/>
            <person name="Riley R."/>
            <person name="Savchenko A."/>
            <person name="Shiryaev A."/>
            <person name="Soop K."/>
            <person name="Spirin V."/>
            <person name="Szebenyi C."/>
            <person name="Tomsovsky M."/>
            <person name="Tulloss R.E."/>
            <person name="Uehling J."/>
            <person name="Grigoriev I.V."/>
            <person name="Vagvolgyi C."/>
            <person name="Papp T."/>
            <person name="Martin F.M."/>
            <person name="Miettinen O."/>
            <person name="Hibbett D.S."/>
            <person name="Nagy L.G."/>
        </authorList>
    </citation>
    <scope>NUCLEOTIDE SEQUENCE [LARGE SCALE GENOMIC DNA]</scope>
    <source>
        <strain evidence="11 12">OMC1185</strain>
    </source>
</reference>
<sequence>MVLWPRRRSRSSHVNPLRLPFPPGPKGLPLLGNLLDLPLEDQHLTFHEWSKQYRDIMHVDVLGQHIIILDSLQKASDFFDKKSSIYSSRSRMPMLIELMGWDWDFALMPYGETWRKERRSFHQHFHQGVVDKYQPQQLREARRCLTRLLADPDDFLHHIRHTFAASVMSIAYGIEVSDRDDPYITTAEIAIGSLSETSVPGAFLVNNVPILKYVPPWFPGAGFRKKAEYWRKVGDEMLNKPFYAVLDAMRQGKAVPSVTSSMLQNLCEDDDNTEALEIIKHTGAAAYSAGADTTVSAVQTFFLAMAKHPEVQKRAQAEIDSVVGSNRLPEFADRPHLPYTNAMVLETLRWQPVTPLAFPHTSTEDDEYEGYFVPKGSMIFGNAWAILHDPIEYPDPEEFKPERFLKDGQLNPNVRDPSVAAFGFGRRICPGRFLSDRAMFCVLSSILAVFDILPPLDKNGMAVPLKPAMTPGIVRMPVPFKCVIKPRSSAAVALIHAHGDEC</sequence>
<dbReference type="InterPro" id="IPR050364">
    <property type="entry name" value="Cytochrome_P450_fung"/>
</dbReference>
<keyword evidence="5 9" id="KW-0479">Metal-binding</keyword>
<dbReference type="Pfam" id="PF00067">
    <property type="entry name" value="p450"/>
    <property type="match status" value="1"/>
</dbReference>
<proteinExistence type="inferred from homology"/>
<dbReference type="SUPFAM" id="SSF48264">
    <property type="entry name" value="Cytochrome P450"/>
    <property type="match status" value="1"/>
</dbReference>
<dbReference type="AlphaFoldDB" id="A0A5C3MZK8"/>
<evidence type="ECO:0000313" key="11">
    <source>
        <dbReference type="EMBL" id="TFK50343.1"/>
    </source>
</evidence>
<keyword evidence="7 9" id="KW-0408">Iron</keyword>
<keyword evidence="8 10" id="KW-0503">Monooxygenase</keyword>
<dbReference type="Proteomes" id="UP000305948">
    <property type="component" value="Unassembled WGS sequence"/>
</dbReference>
<keyword evidence="12" id="KW-1185">Reference proteome</keyword>
<dbReference type="InterPro" id="IPR036396">
    <property type="entry name" value="Cyt_P450_sf"/>
</dbReference>
<evidence type="ECO:0000256" key="6">
    <source>
        <dbReference type="ARBA" id="ARBA00023002"/>
    </source>
</evidence>
<dbReference type="GO" id="GO:0004497">
    <property type="term" value="F:monooxygenase activity"/>
    <property type="evidence" value="ECO:0007669"/>
    <property type="project" value="UniProtKB-KW"/>
</dbReference>
<dbReference type="InterPro" id="IPR001128">
    <property type="entry name" value="Cyt_P450"/>
</dbReference>
<evidence type="ECO:0000256" key="3">
    <source>
        <dbReference type="ARBA" id="ARBA00010617"/>
    </source>
</evidence>
<dbReference type="PANTHER" id="PTHR46300:SF7">
    <property type="entry name" value="P450, PUTATIVE (EUROFUNG)-RELATED"/>
    <property type="match status" value="1"/>
</dbReference>
<dbReference type="EMBL" id="ML213513">
    <property type="protein sequence ID" value="TFK50343.1"/>
    <property type="molecule type" value="Genomic_DNA"/>
</dbReference>
<accession>A0A5C3MZK8</accession>
<dbReference type="STRING" id="5364.A0A5C3MZK8"/>
<evidence type="ECO:0000256" key="1">
    <source>
        <dbReference type="ARBA" id="ARBA00001971"/>
    </source>
</evidence>